<dbReference type="EMBL" id="BMGP01000002">
    <property type="protein sequence ID" value="GGF18866.1"/>
    <property type="molecule type" value="Genomic_DNA"/>
</dbReference>
<dbReference type="Pfam" id="PF17929">
    <property type="entry name" value="TetR_C_34"/>
    <property type="match status" value="1"/>
</dbReference>
<dbReference type="InterPro" id="IPR041483">
    <property type="entry name" value="TetR_C_34"/>
</dbReference>
<proteinExistence type="predicted"/>
<evidence type="ECO:0000259" key="1">
    <source>
        <dbReference type="Pfam" id="PF17929"/>
    </source>
</evidence>
<feature type="domain" description="Tetracyclin repressor-like C-terminal" evidence="1">
    <location>
        <begin position="1"/>
        <end position="69"/>
    </location>
</feature>
<dbReference type="AlphaFoldDB" id="A0A917B392"/>
<evidence type="ECO:0000313" key="3">
    <source>
        <dbReference type="Proteomes" id="UP000598775"/>
    </source>
</evidence>
<comment type="caution">
    <text evidence="2">The sequence shown here is derived from an EMBL/GenBank/DDBJ whole genome shotgun (WGS) entry which is preliminary data.</text>
</comment>
<gene>
    <name evidence="2" type="ORF">GCM10011399_10600</name>
</gene>
<dbReference type="RefSeq" id="WP_229715110.1">
    <property type="nucleotide sequence ID" value="NZ_BMGP01000002.1"/>
</dbReference>
<reference evidence="2 3" key="1">
    <citation type="journal article" date="2014" name="Int. J. Syst. Evol. Microbiol.">
        <title>Complete genome sequence of Corynebacterium casei LMG S-19264T (=DSM 44701T), isolated from a smear-ripened cheese.</title>
        <authorList>
            <consortium name="US DOE Joint Genome Institute (JGI-PGF)"/>
            <person name="Walter F."/>
            <person name="Albersmeier A."/>
            <person name="Kalinowski J."/>
            <person name="Ruckert C."/>
        </authorList>
    </citation>
    <scope>NUCLEOTIDE SEQUENCE [LARGE SCALE GENOMIC DNA]</scope>
    <source>
        <strain evidence="2 3">CGMCC 1.12976</strain>
    </source>
</reference>
<sequence>MIRRALPALTERDCVDTIAAATSLSGALFQMATPSAEIAELYRSDPRLSPVVIDVEPRVARMLGAMLAGFVASAG</sequence>
<evidence type="ECO:0000313" key="2">
    <source>
        <dbReference type="EMBL" id="GGF18866.1"/>
    </source>
</evidence>
<dbReference type="Gene3D" id="1.10.357.10">
    <property type="entry name" value="Tetracycline Repressor, domain 2"/>
    <property type="match status" value="1"/>
</dbReference>
<organism evidence="2 3">
    <name type="scientific">Subtercola lobariae</name>
    <dbReference type="NCBI Taxonomy" id="1588641"/>
    <lineage>
        <taxon>Bacteria</taxon>
        <taxon>Bacillati</taxon>
        <taxon>Actinomycetota</taxon>
        <taxon>Actinomycetes</taxon>
        <taxon>Micrococcales</taxon>
        <taxon>Microbacteriaceae</taxon>
        <taxon>Subtercola</taxon>
    </lineage>
</organism>
<accession>A0A917B392</accession>
<protein>
    <recommendedName>
        <fullName evidence="1">Tetracyclin repressor-like C-terminal domain-containing protein</fullName>
    </recommendedName>
</protein>
<name>A0A917B392_9MICO</name>
<keyword evidence="3" id="KW-1185">Reference proteome</keyword>
<dbReference type="Proteomes" id="UP000598775">
    <property type="component" value="Unassembled WGS sequence"/>
</dbReference>